<sequence length="366" mass="39725">MSRTTLASTVAGLALSVAAAAPALAADIAYATHIPSTNVTVEPALKPWAERLAEHDVNVNFFWGGTVAKHAAMPPAIRDGLADMGFMADLYGAQDLPNSVLVTNLPLVNLDARVMTAVAAEARMIGCEGCEEELAGFGAFNYNVFSLPSQYLMCREPVANLAQLEGKKVRATGVLGRMLAKWGAVPVAMPVTDGYEALERGQVDCTTGIETFMMDYSWWDATKYVLDMPLGLFAGVLTMMSEAKFESLSDEQQQALLAERSRMAADSAYAYFDASEQARRLAKEEHGVTYLEPEADILAALEEARIAERDEDLAQSQKLGAKDPEARIANVVALAEKWQAIVDEIDGDKEAFIEAMEREIYSKVQP</sequence>
<dbReference type="GO" id="GO:0042597">
    <property type="term" value="C:periplasmic space"/>
    <property type="evidence" value="ECO:0007669"/>
    <property type="project" value="UniProtKB-SubCell"/>
</dbReference>
<dbReference type="EMBL" id="FOQH01000015">
    <property type="protein sequence ID" value="SFJ16104.1"/>
    <property type="molecule type" value="Genomic_DNA"/>
</dbReference>
<dbReference type="InterPro" id="IPR038404">
    <property type="entry name" value="TRAP_DctP_sf"/>
</dbReference>
<evidence type="ECO:0000256" key="3">
    <source>
        <dbReference type="ARBA" id="ARBA00022764"/>
    </source>
</evidence>
<evidence type="ECO:0000256" key="4">
    <source>
        <dbReference type="SAM" id="SignalP"/>
    </source>
</evidence>
<dbReference type="RefSeq" id="WP_092865443.1">
    <property type="nucleotide sequence ID" value="NZ_FOQH01000015.1"/>
</dbReference>
<organism evidence="5 6">
    <name type="scientific">Albimonas pacifica</name>
    <dbReference type="NCBI Taxonomy" id="1114924"/>
    <lineage>
        <taxon>Bacteria</taxon>
        <taxon>Pseudomonadati</taxon>
        <taxon>Pseudomonadota</taxon>
        <taxon>Alphaproteobacteria</taxon>
        <taxon>Rhodobacterales</taxon>
        <taxon>Paracoccaceae</taxon>
        <taxon>Albimonas</taxon>
    </lineage>
</organism>
<gene>
    <name evidence="5" type="ORF">SAMN05216258_11550</name>
</gene>
<dbReference type="InterPro" id="IPR018389">
    <property type="entry name" value="DctP_fam"/>
</dbReference>
<comment type="subcellular location">
    <subcellularLocation>
        <location evidence="1">Periplasm</location>
    </subcellularLocation>
</comment>
<reference evidence="5 6" key="1">
    <citation type="submission" date="2016-10" db="EMBL/GenBank/DDBJ databases">
        <authorList>
            <person name="de Groot N.N."/>
        </authorList>
    </citation>
    <scope>NUCLEOTIDE SEQUENCE [LARGE SCALE GENOMIC DNA]</scope>
    <source>
        <strain evidence="5 6">CGMCC 1.11030</strain>
    </source>
</reference>
<keyword evidence="6" id="KW-1185">Reference proteome</keyword>
<dbReference type="PANTHER" id="PTHR33376:SF15">
    <property type="entry name" value="BLL6794 PROTEIN"/>
    <property type="match status" value="1"/>
</dbReference>
<keyword evidence="3" id="KW-0574">Periplasm</keyword>
<dbReference type="STRING" id="1114924.SAMN05216258_11550"/>
<dbReference type="Pfam" id="PF03480">
    <property type="entry name" value="DctP"/>
    <property type="match status" value="1"/>
</dbReference>
<dbReference type="Gene3D" id="3.40.190.170">
    <property type="entry name" value="Bacterial extracellular solute-binding protein, family 7"/>
    <property type="match status" value="1"/>
</dbReference>
<feature type="chain" id="PRO_5011470075" evidence="4">
    <location>
        <begin position="26"/>
        <end position="366"/>
    </location>
</feature>
<keyword evidence="2 4" id="KW-0732">Signal</keyword>
<dbReference type="SUPFAM" id="SSF53850">
    <property type="entry name" value="Periplasmic binding protein-like II"/>
    <property type="match status" value="1"/>
</dbReference>
<name>A0A1I3P3K2_9RHOB</name>
<accession>A0A1I3P3K2</accession>
<dbReference type="AlphaFoldDB" id="A0A1I3P3K2"/>
<dbReference type="GO" id="GO:0055085">
    <property type="term" value="P:transmembrane transport"/>
    <property type="evidence" value="ECO:0007669"/>
    <property type="project" value="InterPro"/>
</dbReference>
<dbReference type="OrthoDB" id="9769667at2"/>
<dbReference type="NCBIfam" id="NF037995">
    <property type="entry name" value="TRAP_S1"/>
    <property type="match status" value="1"/>
</dbReference>
<evidence type="ECO:0000313" key="5">
    <source>
        <dbReference type="EMBL" id="SFJ16104.1"/>
    </source>
</evidence>
<dbReference type="PANTHER" id="PTHR33376">
    <property type="match status" value="1"/>
</dbReference>
<evidence type="ECO:0000313" key="6">
    <source>
        <dbReference type="Proteomes" id="UP000199377"/>
    </source>
</evidence>
<protein>
    <submittedName>
        <fullName evidence="5">TRAP-type C4-dicarboxylate transport system, substrate-binding protein</fullName>
    </submittedName>
</protein>
<proteinExistence type="predicted"/>
<evidence type="ECO:0000256" key="1">
    <source>
        <dbReference type="ARBA" id="ARBA00004418"/>
    </source>
</evidence>
<evidence type="ECO:0000256" key="2">
    <source>
        <dbReference type="ARBA" id="ARBA00022729"/>
    </source>
</evidence>
<dbReference type="Proteomes" id="UP000199377">
    <property type="component" value="Unassembled WGS sequence"/>
</dbReference>
<feature type="signal peptide" evidence="4">
    <location>
        <begin position="1"/>
        <end position="25"/>
    </location>
</feature>